<dbReference type="Proteomes" id="UP000255277">
    <property type="component" value="Unassembled WGS sequence"/>
</dbReference>
<evidence type="ECO:0000313" key="1">
    <source>
        <dbReference type="EMBL" id="SUM32915.1"/>
    </source>
</evidence>
<dbReference type="EMBL" id="UHDK01000001">
    <property type="protein sequence ID" value="SUM32915.1"/>
    <property type="molecule type" value="Genomic_DNA"/>
</dbReference>
<gene>
    <name evidence="1" type="primary">acnA_1</name>
    <name evidence="1" type="ORF">NCTC12195_02364</name>
</gene>
<proteinExistence type="predicted"/>
<evidence type="ECO:0000313" key="2">
    <source>
        <dbReference type="Proteomes" id="UP000255277"/>
    </source>
</evidence>
<dbReference type="GO" id="GO:0003994">
    <property type="term" value="F:aconitate hydratase activity"/>
    <property type="evidence" value="ECO:0007669"/>
    <property type="project" value="UniProtKB-EC"/>
</dbReference>
<reference evidence="1 2" key="1">
    <citation type="submission" date="2018-06" db="EMBL/GenBank/DDBJ databases">
        <authorList>
            <consortium name="Pathogen Informatics"/>
            <person name="Doyle S."/>
        </authorList>
    </citation>
    <scope>NUCLEOTIDE SEQUENCE [LARGE SCALE GENOMIC DNA]</scope>
    <source>
        <strain evidence="1 2">NCTC12195</strain>
    </source>
</reference>
<dbReference type="EC" id="4.2.1.3" evidence="1"/>
<keyword evidence="1" id="KW-0456">Lyase</keyword>
<dbReference type="AlphaFoldDB" id="A0A380FG49"/>
<sequence length="34" mass="4024">MASNIKQQAKKTFDLNGKTYTYYDLNTLEEQGFY</sequence>
<name>A0A380FG49_STAGA</name>
<organism evidence="1 2">
    <name type="scientific">Staphylococcus gallinarum</name>
    <dbReference type="NCBI Taxonomy" id="1293"/>
    <lineage>
        <taxon>Bacteria</taxon>
        <taxon>Bacillati</taxon>
        <taxon>Bacillota</taxon>
        <taxon>Bacilli</taxon>
        <taxon>Bacillales</taxon>
        <taxon>Staphylococcaceae</taxon>
        <taxon>Staphylococcus</taxon>
    </lineage>
</organism>
<accession>A0A380FG49</accession>
<protein>
    <submittedName>
        <fullName evidence="1">Aconitate hydratase</fullName>
        <ecNumber evidence="1">4.2.1.3</ecNumber>
    </submittedName>
</protein>